<organism evidence="1 2">
    <name type="scientific">Flavobacterium branchiarum</name>
    <dbReference type="NCBI Taxonomy" id="1114870"/>
    <lineage>
        <taxon>Bacteria</taxon>
        <taxon>Pseudomonadati</taxon>
        <taxon>Bacteroidota</taxon>
        <taxon>Flavobacteriia</taxon>
        <taxon>Flavobacteriales</taxon>
        <taxon>Flavobacteriaceae</taxon>
        <taxon>Flavobacterium</taxon>
    </lineage>
</organism>
<proteinExistence type="predicted"/>
<protein>
    <recommendedName>
        <fullName evidence="3">RHS repeat-associated core domain-containing protein</fullName>
    </recommendedName>
</protein>
<gene>
    <name evidence="1" type="ORF">ACFFUQ_02690</name>
</gene>
<dbReference type="Proteomes" id="UP001589589">
    <property type="component" value="Unassembled WGS sequence"/>
</dbReference>
<evidence type="ECO:0000313" key="2">
    <source>
        <dbReference type="Proteomes" id="UP001589589"/>
    </source>
</evidence>
<reference evidence="1 2" key="1">
    <citation type="submission" date="2024-09" db="EMBL/GenBank/DDBJ databases">
        <authorList>
            <person name="Sun Q."/>
            <person name="Mori K."/>
        </authorList>
    </citation>
    <scope>NUCLEOTIDE SEQUENCE [LARGE SCALE GENOMIC DNA]</scope>
    <source>
        <strain evidence="1 2">CECT 7908</strain>
    </source>
</reference>
<evidence type="ECO:0008006" key="3">
    <source>
        <dbReference type="Google" id="ProtNLM"/>
    </source>
</evidence>
<sequence>MIEEVPNYGSYVYAFNNPINFVDPTGMIAEPPTGVDANDGAIHTDSSGSWKYNKATTTWMGQNGAKDLGNTIALNNVNIKGYKSNYVPSGAYGPDKDPTHAAMVAGVVALPVLAVSGSLAAGGAYAVAEVASAFSQITLRSAITNVVGNAGAQYFSNGREFGEINLFSAGSSIVPGFAPVIFGETFSYTPNNLMEGDAPTVPKSFNKWAVQAGTSVLSNRFGKATENHLSGSSFGETVVKEYFKGVIGVGANSIPQEIE</sequence>
<comment type="caution">
    <text evidence="1">The sequence shown here is derived from an EMBL/GenBank/DDBJ whole genome shotgun (WGS) entry which is preliminary data.</text>
</comment>
<evidence type="ECO:0000313" key="1">
    <source>
        <dbReference type="EMBL" id="MFB9062911.1"/>
    </source>
</evidence>
<accession>A0ABV5FH86</accession>
<dbReference type="EMBL" id="JBHMEX010000012">
    <property type="protein sequence ID" value="MFB9062911.1"/>
    <property type="molecule type" value="Genomic_DNA"/>
</dbReference>
<keyword evidence="2" id="KW-1185">Reference proteome</keyword>
<name>A0ABV5FH86_9FLAO</name>
<dbReference type="RefSeq" id="WP_290265639.1">
    <property type="nucleotide sequence ID" value="NZ_JAUFQQ010000005.1"/>
</dbReference>